<feature type="binding site" evidence="1">
    <location>
        <position position="303"/>
    </location>
    <ligand>
        <name>Zn(2+)</name>
        <dbReference type="ChEBI" id="CHEBI:29105"/>
    </ligand>
</feature>
<keyword evidence="3" id="KW-1185">Reference proteome</keyword>
<dbReference type="GO" id="GO:0005886">
    <property type="term" value="C:plasma membrane"/>
    <property type="evidence" value="ECO:0007669"/>
    <property type="project" value="TreeGrafter"/>
</dbReference>
<comment type="caution">
    <text evidence="2">The sequence shown here is derived from an EMBL/GenBank/DDBJ whole genome shotgun (WGS) entry which is preliminary data.</text>
</comment>
<feature type="binding site" evidence="1">
    <location>
        <position position="302"/>
    </location>
    <ligand>
        <name>Zn(2+)</name>
        <dbReference type="ChEBI" id="CHEBI:29105"/>
    </ligand>
</feature>
<dbReference type="PANTHER" id="PTHR12736:SF7">
    <property type="entry name" value="LANC-LIKE PROTEIN 3"/>
    <property type="match status" value="1"/>
</dbReference>
<dbReference type="Gene3D" id="1.50.10.20">
    <property type="match status" value="1"/>
</dbReference>
<evidence type="ECO:0000313" key="3">
    <source>
        <dbReference type="Proteomes" id="UP000004095"/>
    </source>
</evidence>
<dbReference type="PRINTS" id="PR01955">
    <property type="entry name" value="LANCFRANKIA"/>
</dbReference>
<dbReference type="PRINTS" id="PR01950">
    <property type="entry name" value="LANCSUPER"/>
</dbReference>
<dbReference type="Pfam" id="PF05147">
    <property type="entry name" value="LANC_like"/>
    <property type="match status" value="1"/>
</dbReference>
<accession>A1ZZX7</accession>
<dbReference type="InterPro" id="IPR007822">
    <property type="entry name" value="LANC-like"/>
</dbReference>
<keyword evidence="1" id="KW-0479">Metal-binding</keyword>
<evidence type="ECO:0000256" key="1">
    <source>
        <dbReference type="PIRSR" id="PIRSR607822-1"/>
    </source>
</evidence>
<dbReference type="PANTHER" id="PTHR12736">
    <property type="entry name" value="LANC-LIKE PROTEIN"/>
    <property type="match status" value="1"/>
</dbReference>
<dbReference type="EMBL" id="AAWS01000084">
    <property type="protein sequence ID" value="EAY24065.1"/>
    <property type="molecule type" value="Genomic_DNA"/>
</dbReference>
<dbReference type="Proteomes" id="UP000004095">
    <property type="component" value="Unassembled WGS sequence"/>
</dbReference>
<sequence>MDREWDFKEASSLYTGVTGMAIHYALLYQHTKQNEYREYTYNLVSEALNNVTSLSYSSSLSGISGVAWMLQYLVDIRFFENEEVEEYLPKLKKAILATIEQDKKRGNYDLMHGLIGKMIVLLDIQNFNPSRHPDIMPVITDSINYLHQTSIQNKADNTTYWMAPFRDHVITGMAHGVSSIIWYLAKVIETDIVSTSVKQTANSLIISASNWLLMQKITTRDSKLLFPTKVFIGNQEGKKKNFSLAWCHGDLGIAIALIKSGKALNDSRLLNEGIQIAETLAQIKKQDSTIIQDAHSTDACFCHGTFGLFFIFYILYKRTGSNKLKTAYSYWLELINNSLQNSSDIGLPYGILEKDKSIRWLHDPGILIGATGQALVLHTYYLYETSKELDSEWFKLFL</sequence>
<dbReference type="GO" id="GO:0046872">
    <property type="term" value="F:metal ion binding"/>
    <property type="evidence" value="ECO:0007669"/>
    <property type="project" value="UniProtKB-KW"/>
</dbReference>
<dbReference type="eggNOG" id="COG4403">
    <property type="taxonomic scope" value="Bacteria"/>
</dbReference>
<dbReference type="SMART" id="SM01260">
    <property type="entry name" value="LANC_like"/>
    <property type="match status" value="1"/>
</dbReference>
<feature type="binding site" evidence="1">
    <location>
        <position position="247"/>
    </location>
    <ligand>
        <name>Zn(2+)</name>
        <dbReference type="ChEBI" id="CHEBI:29105"/>
    </ligand>
</feature>
<evidence type="ECO:0000313" key="2">
    <source>
        <dbReference type="EMBL" id="EAY24065.1"/>
    </source>
</evidence>
<protein>
    <submittedName>
        <fullName evidence="2">SrtC, putative</fullName>
    </submittedName>
</protein>
<dbReference type="AlphaFoldDB" id="A1ZZX7"/>
<organism evidence="2 3">
    <name type="scientific">Microscilla marina ATCC 23134</name>
    <dbReference type="NCBI Taxonomy" id="313606"/>
    <lineage>
        <taxon>Bacteria</taxon>
        <taxon>Pseudomonadati</taxon>
        <taxon>Bacteroidota</taxon>
        <taxon>Cytophagia</taxon>
        <taxon>Cytophagales</taxon>
        <taxon>Microscillaceae</taxon>
        <taxon>Microscilla</taxon>
    </lineage>
</organism>
<keyword evidence="1" id="KW-0862">Zinc</keyword>
<name>A1ZZX7_MICM2</name>
<reference evidence="2 3" key="1">
    <citation type="submission" date="2007-01" db="EMBL/GenBank/DDBJ databases">
        <authorList>
            <person name="Haygood M."/>
            <person name="Podell S."/>
            <person name="Anderson C."/>
            <person name="Hopkinson B."/>
            <person name="Roe K."/>
            <person name="Barbeau K."/>
            <person name="Gaasterland T."/>
            <person name="Ferriera S."/>
            <person name="Johnson J."/>
            <person name="Kravitz S."/>
            <person name="Beeson K."/>
            <person name="Sutton G."/>
            <person name="Rogers Y.-H."/>
            <person name="Friedman R."/>
            <person name="Frazier M."/>
            <person name="Venter J.C."/>
        </authorList>
    </citation>
    <scope>NUCLEOTIDE SEQUENCE [LARGE SCALE GENOMIC DNA]</scope>
    <source>
        <strain evidence="2 3">ATCC 23134</strain>
    </source>
</reference>
<dbReference type="SUPFAM" id="SSF158745">
    <property type="entry name" value="LanC-like"/>
    <property type="match status" value="1"/>
</dbReference>
<proteinExistence type="predicted"/>
<dbReference type="GO" id="GO:0031179">
    <property type="term" value="P:peptide modification"/>
    <property type="evidence" value="ECO:0007669"/>
    <property type="project" value="InterPro"/>
</dbReference>
<gene>
    <name evidence="2" type="ORF">M23134_01549</name>
</gene>